<dbReference type="AlphaFoldDB" id="A0A6J6L5L4"/>
<accession>A0A6J6L5L4</accession>
<gene>
    <name evidence="1" type="ORF">UFOPK2214_00973</name>
</gene>
<reference evidence="1" key="1">
    <citation type="submission" date="2020-05" db="EMBL/GenBank/DDBJ databases">
        <authorList>
            <person name="Chiriac C."/>
            <person name="Salcher M."/>
            <person name="Ghai R."/>
            <person name="Kavagutti S V."/>
        </authorList>
    </citation>
    <scope>NUCLEOTIDE SEQUENCE</scope>
</reference>
<organism evidence="1">
    <name type="scientific">freshwater metagenome</name>
    <dbReference type="NCBI Taxonomy" id="449393"/>
    <lineage>
        <taxon>unclassified sequences</taxon>
        <taxon>metagenomes</taxon>
        <taxon>ecological metagenomes</taxon>
    </lineage>
</organism>
<protein>
    <submittedName>
        <fullName evidence="1">Unannotated protein</fullName>
    </submittedName>
</protein>
<proteinExistence type="predicted"/>
<name>A0A6J6L5L4_9ZZZZ</name>
<dbReference type="EMBL" id="CAEZWJ010000028">
    <property type="protein sequence ID" value="CAB4656972.1"/>
    <property type="molecule type" value="Genomic_DNA"/>
</dbReference>
<sequence length="404" mass="41706">MTAIPARRRRRLIAAVTSSVLTVIALPGGLVLGANSLLNETGGNKVTSEATAVIPETPVELFVVTNARNEVASLAVIAIAPGNKGGTIVSVPIGASADIAKGEAPRRIVDLYATGGLAAVKTDVENLLNISIVTADELTEAELATALGPVGNQSVTLPQPVVDMAVDAAPVTVLQAGSITVSPAQIAAGLAATRAGVPEATRLPQVKALWTAVARAGLIEEETATSTTVVAEVTAPTNTAEFMAALFAGRIDVWQFEATLMNDAVRNPTALDMYSLDGGEVLTVMASVAPSAMRITSTNISVMIDLPFNSISYAKEAVTRLAFMGANVVLLRQTADAPEERSVVYYNDAIARAEAENYVGLLGPLKYVESADVIEGVNLRIVLGNDFATALGAGIGTTTTTVKK</sequence>
<evidence type="ECO:0000313" key="1">
    <source>
        <dbReference type="EMBL" id="CAB4656972.1"/>
    </source>
</evidence>